<evidence type="ECO:0000313" key="1">
    <source>
        <dbReference type="EMBL" id="MEY6434192.1"/>
    </source>
</evidence>
<dbReference type="Proteomes" id="UP001564408">
    <property type="component" value="Unassembled WGS sequence"/>
</dbReference>
<sequence>MNGKTRSAPGLPGWAKTLMTLVLIVCVGALLWAQLPRGAFSTDLSRIGQGTPALVVARDKNYLAGAEVMDLLNRIRPDYKDKVEFLAVHLGHPDGQAFARRFGMVDATVILFSADGTPLAKFAIPQTTAQIRDALDAANIR</sequence>
<protein>
    <recommendedName>
        <fullName evidence="3">DUF4174 domain-containing protein</fullName>
    </recommendedName>
</protein>
<keyword evidence="2" id="KW-1185">Reference proteome</keyword>
<gene>
    <name evidence="1" type="ORF">ABC977_17480</name>
</gene>
<name>A0ABV4BI35_9GAMM</name>
<proteinExistence type="predicted"/>
<evidence type="ECO:0008006" key="3">
    <source>
        <dbReference type="Google" id="ProtNLM"/>
    </source>
</evidence>
<organism evidence="1 2">
    <name type="scientific">Thioalkalicoccus limnaeus</name>
    <dbReference type="NCBI Taxonomy" id="120681"/>
    <lineage>
        <taxon>Bacteria</taxon>
        <taxon>Pseudomonadati</taxon>
        <taxon>Pseudomonadota</taxon>
        <taxon>Gammaproteobacteria</taxon>
        <taxon>Chromatiales</taxon>
        <taxon>Chromatiaceae</taxon>
        <taxon>Thioalkalicoccus</taxon>
    </lineage>
</organism>
<comment type="caution">
    <text evidence="1">The sequence shown here is derived from an EMBL/GenBank/DDBJ whole genome shotgun (WGS) entry which is preliminary data.</text>
</comment>
<evidence type="ECO:0000313" key="2">
    <source>
        <dbReference type="Proteomes" id="UP001564408"/>
    </source>
</evidence>
<dbReference type="EMBL" id="JBDKXB010000048">
    <property type="protein sequence ID" value="MEY6434192.1"/>
    <property type="molecule type" value="Genomic_DNA"/>
</dbReference>
<reference evidence="1 2" key="1">
    <citation type="submission" date="2024-05" db="EMBL/GenBank/DDBJ databases">
        <title>Genome Sequence and Characterization of the New Strain Purple Sulfur Bacterium of Genus Thioalkalicoccus.</title>
        <authorList>
            <person name="Bryantseva I.A."/>
            <person name="Kyndt J.A."/>
            <person name="Imhoff J.F."/>
        </authorList>
    </citation>
    <scope>NUCLEOTIDE SEQUENCE [LARGE SCALE GENOMIC DNA]</scope>
    <source>
        <strain evidence="1 2">Um2</strain>
    </source>
</reference>
<accession>A0ABV4BI35</accession>
<dbReference type="RefSeq" id="WP_369668574.1">
    <property type="nucleotide sequence ID" value="NZ_JBDKXB010000048.1"/>
</dbReference>